<dbReference type="GO" id="GO:0003755">
    <property type="term" value="F:peptidyl-prolyl cis-trans isomerase activity"/>
    <property type="evidence" value="ECO:0007669"/>
    <property type="project" value="InterPro"/>
</dbReference>
<dbReference type="InterPro" id="IPR044666">
    <property type="entry name" value="Cyclophilin_A-like"/>
</dbReference>
<dbReference type="PROSITE" id="PS50072">
    <property type="entry name" value="CSA_PPIASE_2"/>
    <property type="match status" value="1"/>
</dbReference>
<dbReference type="Proteomes" id="UP000054314">
    <property type="component" value="Unassembled WGS sequence"/>
</dbReference>
<keyword evidence="3" id="KW-0812">Transmembrane</keyword>
<comment type="caution">
    <text evidence="5">The sequence shown here is derived from an EMBL/GenBank/DDBJ whole genome shotgun (WGS) entry which is preliminary data.</text>
</comment>
<evidence type="ECO:0000313" key="6">
    <source>
        <dbReference type="Proteomes" id="UP000054314"/>
    </source>
</evidence>
<evidence type="ECO:0000256" key="2">
    <source>
        <dbReference type="SAM" id="MobiDB-lite"/>
    </source>
</evidence>
<keyword evidence="6" id="KW-1185">Reference proteome</keyword>
<dbReference type="SUPFAM" id="SSF50891">
    <property type="entry name" value="Cyclophilin-like"/>
    <property type="match status" value="1"/>
</dbReference>
<dbReference type="AlphaFoldDB" id="A0A0A0C0H7"/>
<feature type="region of interest" description="Disordered" evidence="2">
    <location>
        <begin position="1"/>
        <end position="20"/>
    </location>
</feature>
<dbReference type="InterPro" id="IPR002130">
    <property type="entry name" value="Cyclophilin-type_PPIase_dom"/>
</dbReference>
<organism evidence="5 6">
    <name type="scientific">Cellulomonas bogoriensis 69B4 = DSM 16987</name>
    <dbReference type="NCBI Taxonomy" id="1386082"/>
    <lineage>
        <taxon>Bacteria</taxon>
        <taxon>Bacillati</taxon>
        <taxon>Actinomycetota</taxon>
        <taxon>Actinomycetes</taxon>
        <taxon>Micrococcales</taxon>
        <taxon>Cellulomonadaceae</taxon>
        <taxon>Cellulomonas</taxon>
    </lineage>
</organism>
<keyword evidence="3" id="KW-0472">Membrane</keyword>
<sequence>MSTSKREREYARKRHEKWEAHQAEARARSRRRWTFVGALAGAVVLVGAVVLALQNGGAAPADDPEVPPEDAQTTAEAPDPALAQDRTWQIDLTTTAGDLVLELDGAAAPQAVASFITLAQDGYFTGTTCHRLTVEGIFVLQCGDPTGTGTGNPGYFFGPIENAPADDVYPAGTVAMARVGGDGESMGSQFFLVYADSQIPSDAAGGYSVFGRVAEGMDVLQEVAEAGIAEGTDQTPAIEVTIEEVETQ</sequence>
<evidence type="ECO:0000259" key="4">
    <source>
        <dbReference type="PROSITE" id="PS50072"/>
    </source>
</evidence>
<gene>
    <name evidence="5" type="ORF">N869_00790</name>
</gene>
<evidence type="ECO:0000256" key="3">
    <source>
        <dbReference type="SAM" id="Phobius"/>
    </source>
</evidence>
<evidence type="ECO:0000256" key="1">
    <source>
        <dbReference type="ARBA" id="ARBA00002388"/>
    </source>
</evidence>
<reference evidence="5 6" key="1">
    <citation type="submission" date="2013-08" db="EMBL/GenBank/DDBJ databases">
        <title>Genome sequencing of Cellulomonas bogoriensis 69B4.</title>
        <authorList>
            <person name="Chen F."/>
            <person name="Li Y."/>
            <person name="Wang G."/>
        </authorList>
    </citation>
    <scope>NUCLEOTIDE SEQUENCE [LARGE SCALE GENOMIC DNA]</scope>
    <source>
        <strain evidence="5 6">69B4</strain>
    </source>
</reference>
<keyword evidence="5" id="KW-0413">Isomerase</keyword>
<dbReference type="CDD" id="cd00317">
    <property type="entry name" value="cyclophilin"/>
    <property type="match status" value="1"/>
</dbReference>
<feature type="transmembrane region" description="Helical" evidence="3">
    <location>
        <begin position="33"/>
        <end position="53"/>
    </location>
</feature>
<name>A0A0A0C0H7_9CELL</name>
<proteinExistence type="predicted"/>
<feature type="region of interest" description="Disordered" evidence="2">
    <location>
        <begin position="57"/>
        <end position="82"/>
    </location>
</feature>
<protein>
    <submittedName>
        <fullName evidence="5">Peptidylprolyl isomerase</fullName>
    </submittedName>
</protein>
<dbReference type="EMBL" id="AXCZ01000081">
    <property type="protein sequence ID" value="KGM12924.1"/>
    <property type="molecule type" value="Genomic_DNA"/>
</dbReference>
<accession>A0A0A0C0H7</accession>
<dbReference type="PANTHER" id="PTHR45625:SF3">
    <property type="entry name" value="PEPTIDYL-PROLYL CIS-TRANS ISOMERASE B-RELATED"/>
    <property type="match status" value="1"/>
</dbReference>
<dbReference type="PANTHER" id="PTHR45625">
    <property type="entry name" value="PEPTIDYL-PROLYL CIS-TRANS ISOMERASE-RELATED"/>
    <property type="match status" value="1"/>
</dbReference>
<feature type="domain" description="PPIase cyclophilin-type" evidence="4">
    <location>
        <begin position="94"/>
        <end position="247"/>
    </location>
</feature>
<dbReference type="Gene3D" id="2.40.100.10">
    <property type="entry name" value="Cyclophilin-like"/>
    <property type="match status" value="1"/>
</dbReference>
<dbReference type="RefSeq" id="WP_035060373.1">
    <property type="nucleotide sequence ID" value="NZ_AXCZ01000081.1"/>
</dbReference>
<dbReference type="OrthoDB" id="5507614at2"/>
<comment type="function">
    <text evidence="1">PPIases accelerate the folding of proteins. It catalyzes the cis-trans isomerization of proline imidic peptide bonds in oligopeptides.</text>
</comment>
<keyword evidence="3" id="KW-1133">Transmembrane helix</keyword>
<evidence type="ECO:0000313" key="5">
    <source>
        <dbReference type="EMBL" id="KGM12924.1"/>
    </source>
</evidence>
<dbReference type="InterPro" id="IPR029000">
    <property type="entry name" value="Cyclophilin-like_dom_sf"/>
</dbReference>
<dbReference type="Pfam" id="PF00160">
    <property type="entry name" value="Pro_isomerase"/>
    <property type="match status" value="1"/>
</dbReference>